<gene>
    <name evidence="1" type="ORF">SAMN00777080_3955</name>
</gene>
<accession>A0A1W2H9S1</accession>
<reference evidence="2" key="1">
    <citation type="submission" date="2017-04" db="EMBL/GenBank/DDBJ databases">
        <authorList>
            <person name="Varghese N."/>
            <person name="Submissions S."/>
        </authorList>
    </citation>
    <scope>NUCLEOTIDE SEQUENCE [LARGE SCALE GENOMIC DNA]</scope>
    <source>
        <strain evidence="2">DSM 16537</strain>
    </source>
</reference>
<sequence>MGLLGRLGIFDFRFKILEGRFWKVDFVKDEGERMKDEGEEVWK</sequence>
<dbReference type="Proteomes" id="UP000192333">
    <property type="component" value="Chromosome I"/>
</dbReference>
<evidence type="ECO:0000313" key="2">
    <source>
        <dbReference type="Proteomes" id="UP000192333"/>
    </source>
</evidence>
<dbReference type="EMBL" id="LT838813">
    <property type="protein sequence ID" value="SMD45306.1"/>
    <property type="molecule type" value="Genomic_DNA"/>
</dbReference>
<keyword evidence="2" id="KW-1185">Reference proteome</keyword>
<dbReference type="AlphaFoldDB" id="A0A1W2H9S1"/>
<protein>
    <submittedName>
        <fullName evidence="1">Uncharacterized protein</fullName>
    </submittedName>
</protein>
<evidence type="ECO:0000313" key="1">
    <source>
        <dbReference type="EMBL" id="SMD45306.1"/>
    </source>
</evidence>
<organism evidence="1 2">
    <name type="scientific">Aquiflexum balticum DSM 16537</name>
    <dbReference type="NCBI Taxonomy" id="758820"/>
    <lineage>
        <taxon>Bacteria</taxon>
        <taxon>Pseudomonadati</taxon>
        <taxon>Bacteroidota</taxon>
        <taxon>Cytophagia</taxon>
        <taxon>Cytophagales</taxon>
        <taxon>Cyclobacteriaceae</taxon>
        <taxon>Aquiflexum</taxon>
    </lineage>
</organism>
<name>A0A1W2H9S1_9BACT</name>
<dbReference type="STRING" id="758820.SAMN00777080_3955"/>
<proteinExistence type="predicted"/>